<dbReference type="AlphaFoldDB" id="A0AAV5GCT4"/>
<dbReference type="Proteomes" id="UP001054925">
    <property type="component" value="Unassembled WGS sequence"/>
</dbReference>
<keyword evidence="1" id="KW-0812">Transmembrane</keyword>
<accession>A0AAV5GCT4</accession>
<feature type="transmembrane region" description="Helical" evidence="1">
    <location>
        <begin position="81"/>
        <end position="105"/>
    </location>
</feature>
<feature type="transmembrane region" description="Helical" evidence="1">
    <location>
        <begin position="6"/>
        <end position="27"/>
    </location>
</feature>
<organism evidence="2 3">
    <name type="scientific">Corynebacterium ammoniagenes</name>
    <name type="common">Brevibacterium ammoniagenes</name>
    <dbReference type="NCBI Taxonomy" id="1697"/>
    <lineage>
        <taxon>Bacteria</taxon>
        <taxon>Bacillati</taxon>
        <taxon>Actinomycetota</taxon>
        <taxon>Actinomycetes</taxon>
        <taxon>Mycobacteriales</taxon>
        <taxon>Corynebacteriaceae</taxon>
        <taxon>Corynebacterium</taxon>
    </lineage>
</organism>
<evidence type="ECO:0000313" key="2">
    <source>
        <dbReference type="EMBL" id="GJN43366.1"/>
    </source>
</evidence>
<dbReference type="Pfam" id="PF13630">
    <property type="entry name" value="SdpI"/>
    <property type="match status" value="1"/>
</dbReference>
<keyword evidence="1" id="KW-1133">Transmembrane helix</keyword>
<evidence type="ECO:0000313" key="3">
    <source>
        <dbReference type="Proteomes" id="UP001054925"/>
    </source>
</evidence>
<evidence type="ECO:0000256" key="1">
    <source>
        <dbReference type="SAM" id="Phobius"/>
    </source>
</evidence>
<gene>
    <name evidence="2" type="ORF">CAT723_18450</name>
</gene>
<dbReference type="InterPro" id="IPR025962">
    <property type="entry name" value="SdpI/YhfL"/>
</dbReference>
<comment type="caution">
    <text evidence="2">The sequence shown here is derived from an EMBL/GenBank/DDBJ whole genome shotgun (WGS) entry which is preliminary data.</text>
</comment>
<reference evidence="2" key="1">
    <citation type="submission" date="2021-12" db="EMBL/GenBank/DDBJ databases">
        <title>Draft genome sequence of Corynebacterium ammoniagenes strain T-723.</title>
        <authorList>
            <person name="Matsuzawa M."/>
            <person name="Hiratani M."/>
            <person name="Abe I."/>
            <person name="Tsuji Y."/>
            <person name="Nakamura J."/>
        </authorList>
    </citation>
    <scope>NUCLEOTIDE SEQUENCE</scope>
    <source>
        <strain evidence="2">T-723</strain>
    </source>
</reference>
<feature type="transmembrane region" description="Helical" evidence="1">
    <location>
        <begin position="54"/>
        <end position="75"/>
    </location>
</feature>
<proteinExistence type="predicted"/>
<protein>
    <submittedName>
        <fullName evidence="2">Permease</fullName>
    </submittedName>
</protein>
<name>A0AAV5GCT4_CORAM</name>
<sequence>MTSMVAVGLILLVFALYWLIFGALATARRLPGNKYFGLRIPDVRKSKEAWDGSHVVAGPVWILAGVSFLFGALVAFRASGWMWLIPVATVLIAIVAISVGSNLGARAAHLYTLKDQEENGGCSSEGGCSCGSGGCGSSAEAPQVDMDALRNAVKNVEGA</sequence>
<dbReference type="EMBL" id="BQKK01000004">
    <property type="protein sequence ID" value="GJN43366.1"/>
    <property type="molecule type" value="Genomic_DNA"/>
</dbReference>
<keyword evidence="1" id="KW-0472">Membrane</keyword>